<reference evidence="4" key="3">
    <citation type="submission" date="2022-06" db="UniProtKB">
        <authorList>
            <consortium name="EnsemblPlants"/>
        </authorList>
    </citation>
    <scope>IDENTIFICATION</scope>
</reference>
<name>A0A8R7TS52_TRIUA</name>
<sequence length="419" mass="47170">MAGDSSPTESPPAKLPTASNPTYIDRIDEDILREIFLLLPSLAALVRAACTCRAWRSAVASAPAFRRRFREVHRAPLIGLFFQVPPPSQTPNLPAFPAFFPTRRRDRDLVAAIRCGDFFLTSIQERPDESLCWDIIDSRHGYILLMNWDEGLLCLFNPLLRWSKTFDLDPMDLFDGSKGAYAQLDPQLVYSDENPTSFRVVMLCTDRSRVPAGVLSSETWEWSVLPWVEVPARPAKEKLWLQDECSMQANGFLYWVYTNQKFMITLDAKTMEFSVAELPQCLQNPRCHFVLGEANHSRPCIVYASDFSIGVLLCEPEGDNAGSWYLDKVFDMHAPLTQILEAIPQEVNVVAIMDGFAYLATVMDDEPQNSPWLLSLCLETMELVKLFRVAFDAGVHPYVLAWPSALVGNYGAFALGNSP</sequence>
<reference evidence="5" key="1">
    <citation type="journal article" date="2013" name="Nature">
        <title>Draft genome of the wheat A-genome progenitor Triticum urartu.</title>
        <authorList>
            <person name="Ling H.Q."/>
            <person name="Zhao S."/>
            <person name="Liu D."/>
            <person name="Wang J."/>
            <person name="Sun H."/>
            <person name="Zhang C."/>
            <person name="Fan H."/>
            <person name="Li D."/>
            <person name="Dong L."/>
            <person name="Tao Y."/>
            <person name="Gao C."/>
            <person name="Wu H."/>
            <person name="Li Y."/>
            <person name="Cui Y."/>
            <person name="Guo X."/>
            <person name="Zheng S."/>
            <person name="Wang B."/>
            <person name="Yu K."/>
            <person name="Liang Q."/>
            <person name="Yang W."/>
            <person name="Lou X."/>
            <person name="Chen J."/>
            <person name="Feng M."/>
            <person name="Jian J."/>
            <person name="Zhang X."/>
            <person name="Luo G."/>
            <person name="Jiang Y."/>
            <person name="Liu J."/>
            <person name="Wang Z."/>
            <person name="Sha Y."/>
            <person name="Zhang B."/>
            <person name="Wu H."/>
            <person name="Tang D."/>
            <person name="Shen Q."/>
            <person name="Xue P."/>
            <person name="Zou S."/>
            <person name="Wang X."/>
            <person name="Liu X."/>
            <person name="Wang F."/>
            <person name="Yang Y."/>
            <person name="An X."/>
            <person name="Dong Z."/>
            <person name="Zhang K."/>
            <person name="Zhang X."/>
            <person name="Luo M.C."/>
            <person name="Dvorak J."/>
            <person name="Tong Y."/>
            <person name="Wang J."/>
            <person name="Yang H."/>
            <person name="Li Z."/>
            <person name="Wang D."/>
            <person name="Zhang A."/>
            <person name="Wang J."/>
        </authorList>
    </citation>
    <scope>NUCLEOTIDE SEQUENCE</scope>
    <source>
        <strain evidence="5">cv. G1812</strain>
    </source>
</reference>
<organism evidence="4 5">
    <name type="scientific">Triticum urartu</name>
    <name type="common">Red wild einkorn</name>
    <name type="synonym">Crithodium urartu</name>
    <dbReference type="NCBI Taxonomy" id="4572"/>
    <lineage>
        <taxon>Eukaryota</taxon>
        <taxon>Viridiplantae</taxon>
        <taxon>Streptophyta</taxon>
        <taxon>Embryophyta</taxon>
        <taxon>Tracheophyta</taxon>
        <taxon>Spermatophyta</taxon>
        <taxon>Magnoliopsida</taxon>
        <taxon>Liliopsida</taxon>
        <taxon>Poales</taxon>
        <taxon>Poaceae</taxon>
        <taxon>BOP clade</taxon>
        <taxon>Pooideae</taxon>
        <taxon>Triticodae</taxon>
        <taxon>Triticeae</taxon>
        <taxon>Triticinae</taxon>
        <taxon>Triticum</taxon>
    </lineage>
</organism>
<feature type="region of interest" description="Disordered" evidence="1">
    <location>
        <begin position="1"/>
        <end position="21"/>
    </location>
</feature>
<proteinExistence type="predicted"/>
<dbReference type="Gramene" id="TuG1812G0300001310.01.T01">
    <property type="protein sequence ID" value="TuG1812G0300001310.01.T01.cds390041"/>
    <property type="gene ID" value="TuG1812G0300001310.01"/>
</dbReference>
<feature type="domain" description="F-box" evidence="2">
    <location>
        <begin position="30"/>
        <end position="69"/>
    </location>
</feature>
<reference evidence="4" key="2">
    <citation type="submission" date="2018-03" db="EMBL/GenBank/DDBJ databases">
        <title>The Triticum urartu genome reveals the dynamic nature of wheat genome evolution.</title>
        <authorList>
            <person name="Ling H."/>
            <person name="Ma B."/>
            <person name="Shi X."/>
            <person name="Liu H."/>
            <person name="Dong L."/>
            <person name="Sun H."/>
            <person name="Cao Y."/>
            <person name="Gao Q."/>
            <person name="Zheng S."/>
            <person name="Li Y."/>
            <person name="Yu Y."/>
            <person name="Du H."/>
            <person name="Qi M."/>
            <person name="Li Y."/>
            <person name="Yu H."/>
            <person name="Cui Y."/>
            <person name="Wang N."/>
            <person name="Chen C."/>
            <person name="Wu H."/>
            <person name="Zhao Y."/>
            <person name="Zhang J."/>
            <person name="Li Y."/>
            <person name="Zhou W."/>
            <person name="Zhang B."/>
            <person name="Hu W."/>
            <person name="Eijk M."/>
            <person name="Tang J."/>
            <person name="Witsenboer H."/>
            <person name="Zhao S."/>
            <person name="Li Z."/>
            <person name="Zhang A."/>
            <person name="Wang D."/>
            <person name="Liang C."/>
        </authorList>
    </citation>
    <scope>NUCLEOTIDE SEQUENCE [LARGE SCALE GENOMIC DNA]</scope>
    <source>
        <strain evidence="4">cv. G1812</strain>
    </source>
</reference>
<dbReference type="AlphaFoldDB" id="A0A8R7TS52"/>
<evidence type="ECO:0008006" key="6">
    <source>
        <dbReference type="Google" id="ProtNLM"/>
    </source>
</evidence>
<evidence type="ECO:0000259" key="2">
    <source>
        <dbReference type="Pfam" id="PF12937"/>
    </source>
</evidence>
<evidence type="ECO:0000313" key="4">
    <source>
        <dbReference type="EnsemblPlants" id="TuG1812G0300001310.01.T01.cds390041"/>
    </source>
</evidence>
<protein>
    <recommendedName>
        <fullName evidence="6">F-box domain-containing protein</fullName>
    </recommendedName>
</protein>
<feature type="domain" description="F-box protein AT5G49610-like beta-propeller" evidence="3">
    <location>
        <begin position="135"/>
        <end position="403"/>
    </location>
</feature>
<dbReference type="EnsemblPlants" id="TuG1812G0300001310.01.T01">
    <property type="protein sequence ID" value="TuG1812G0300001310.01.T01.cds390041"/>
    <property type="gene ID" value="TuG1812G0300001310.01"/>
</dbReference>
<dbReference type="InterPro" id="IPR036047">
    <property type="entry name" value="F-box-like_dom_sf"/>
</dbReference>
<dbReference type="Pfam" id="PF12937">
    <property type="entry name" value="F-box-like"/>
    <property type="match status" value="1"/>
</dbReference>
<evidence type="ECO:0000313" key="5">
    <source>
        <dbReference type="Proteomes" id="UP000015106"/>
    </source>
</evidence>
<dbReference type="Pfam" id="PF23635">
    <property type="entry name" value="Beta-prop_AT5G49610-like"/>
    <property type="match status" value="1"/>
</dbReference>
<dbReference type="Gene3D" id="1.20.1280.50">
    <property type="match status" value="1"/>
</dbReference>
<accession>A0A8R7TS52</accession>
<evidence type="ECO:0000259" key="3">
    <source>
        <dbReference type="Pfam" id="PF23635"/>
    </source>
</evidence>
<dbReference type="SUPFAM" id="SSF81383">
    <property type="entry name" value="F-box domain"/>
    <property type="match status" value="1"/>
</dbReference>
<evidence type="ECO:0000256" key="1">
    <source>
        <dbReference type="SAM" id="MobiDB-lite"/>
    </source>
</evidence>
<dbReference type="Proteomes" id="UP000015106">
    <property type="component" value="Chromosome 3"/>
</dbReference>
<dbReference type="InterPro" id="IPR056594">
    <property type="entry name" value="AT5G49610-like_b-prop"/>
</dbReference>
<keyword evidence="5" id="KW-1185">Reference proteome</keyword>
<dbReference type="PANTHER" id="PTHR33207">
    <property type="entry name" value="F-BOX DOMAIN CONTAINING PROTEIN-RELATED"/>
    <property type="match status" value="1"/>
</dbReference>
<dbReference type="InterPro" id="IPR001810">
    <property type="entry name" value="F-box_dom"/>
</dbReference>